<feature type="region of interest" description="Disordered" evidence="1">
    <location>
        <begin position="215"/>
        <end position="286"/>
    </location>
</feature>
<dbReference type="EMBL" id="LNYL01000027">
    <property type="protein sequence ID" value="KTD28053.1"/>
    <property type="molecule type" value="Genomic_DNA"/>
</dbReference>
<organism evidence="2 3">
    <name type="scientific">Legionella maceachernii</name>
    <dbReference type="NCBI Taxonomy" id="466"/>
    <lineage>
        <taxon>Bacteria</taxon>
        <taxon>Pseudomonadati</taxon>
        <taxon>Pseudomonadota</taxon>
        <taxon>Gammaproteobacteria</taxon>
        <taxon>Legionellales</taxon>
        <taxon>Legionellaceae</taxon>
        <taxon>Legionella</taxon>
    </lineage>
</organism>
<gene>
    <name evidence="2" type="ORF">Lmac_1112</name>
</gene>
<sequence>MSKENNFLVVMAEMLLEEQAPYRAILEKLIKNKGVLSALKTTELIELIYYFPLSKTTDSKDYIDALADDFRQLLFVFIFSSMPPPVAAKNATTDINKRLEDKLVDKKFASDFLDFYGERLRIEENPPSPKINLSVLPRNVLLQYIEENKSDQSKWLNRLGGLGSGLILSIFGYGFLYKCLYGKTNKQLAEKIQTVLDHQNTQTTTYEFSLYGTLQAPHNNTSRPNLSPPRSPEQSSHRPTSRLPLTPEDQYKKSTLTPESQYRASHKTEPTSPTIHSGHSGKSKASNRHTLLKPTHMKIAVTQGVDGLTSTTEISFNPPP</sequence>
<keyword evidence="3" id="KW-1185">Reference proteome</keyword>
<comment type="caution">
    <text evidence="2">The sequence shown here is derived from an EMBL/GenBank/DDBJ whole genome shotgun (WGS) entry which is preliminary data.</text>
</comment>
<protein>
    <submittedName>
        <fullName evidence="2">Uncharacterized protein</fullName>
    </submittedName>
</protein>
<dbReference type="Proteomes" id="UP000054908">
    <property type="component" value="Unassembled WGS sequence"/>
</dbReference>
<reference evidence="2 3" key="1">
    <citation type="submission" date="2015-11" db="EMBL/GenBank/DDBJ databases">
        <title>Genomic analysis of 38 Legionella species identifies large and diverse effector repertoires.</title>
        <authorList>
            <person name="Burstein D."/>
            <person name="Amaro F."/>
            <person name="Zusman T."/>
            <person name="Lifshitz Z."/>
            <person name="Cohen O."/>
            <person name="Gilbert J.A."/>
            <person name="Pupko T."/>
            <person name="Shuman H.A."/>
            <person name="Segal G."/>
        </authorList>
    </citation>
    <scope>NUCLEOTIDE SEQUENCE [LARGE SCALE GENOMIC DNA]</scope>
    <source>
        <strain evidence="2 3">PX-1-G2-E2</strain>
    </source>
</reference>
<dbReference type="PATRIC" id="fig|466.6.peg.1183"/>
<dbReference type="AlphaFoldDB" id="A0A0W0W6N7"/>
<feature type="compositionally biased region" description="Polar residues" evidence="1">
    <location>
        <begin position="253"/>
        <end position="263"/>
    </location>
</feature>
<evidence type="ECO:0000313" key="3">
    <source>
        <dbReference type="Proteomes" id="UP000054908"/>
    </source>
</evidence>
<accession>A0A0W0W6N7</accession>
<name>A0A0W0W6N7_9GAMM</name>
<dbReference type="STRING" id="466.Lmac_1112"/>
<evidence type="ECO:0000256" key="1">
    <source>
        <dbReference type="SAM" id="MobiDB-lite"/>
    </source>
</evidence>
<feature type="compositionally biased region" description="Polar residues" evidence="1">
    <location>
        <begin position="216"/>
        <end position="225"/>
    </location>
</feature>
<evidence type="ECO:0000313" key="2">
    <source>
        <dbReference type="EMBL" id="KTD28053.1"/>
    </source>
</evidence>
<dbReference type="RefSeq" id="WP_058451895.1">
    <property type="nucleotide sequence ID" value="NZ_CAAAIB010000010.1"/>
</dbReference>
<proteinExistence type="predicted"/>